<evidence type="ECO:0000313" key="2">
    <source>
        <dbReference type="EMBL" id="EGT57632.1"/>
    </source>
</evidence>
<dbReference type="InParanoid" id="G0NCM4"/>
<accession>G0NCM4</accession>
<dbReference type="HOGENOM" id="CLU_1166740_0_0_1"/>
<keyword evidence="1" id="KW-0175">Coiled coil</keyword>
<dbReference type="EMBL" id="GL379863">
    <property type="protein sequence ID" value="EGT57632.1"/>
    <property type="molecule type" value="Genomic_DNA"/>
</dbReference>
<feature type="coiled-coil region" evidence="1">
    <location>
        <begin position="197"/>
        <end position="235"/>
    </location>
</feature>
<dbReference type="AlphaFoldDB" id="G0NCM4"/>
<gene>
    <name evidence="2" type="ORF">CAEBREN_03884</name>
</gene>
<organism evidence="3">
    <name type="scientific">Caenorhabditis brenneri</name>
    <name type="common">Nematode worm</name>
    <dbReference type="NCBI Taxonomy" id="135651"/>
    <lineage>
        <taxon>Eukaryota</taxon>
        <taxon>Metazoa</taxon>
        <taxon>Ecdysozoa</taxon>
        <taxon>Nematoda</taxon>
        <taxon>Chromadorea</taxon>
        <taxon>Rhabditida</taxon>
        <taxon>Rhabditina</taxon>
        <taxon>Rhabditomorpha</taxon>
        <taxon>Rhabditoidea</taxon>
        <taxon>Rhabditidae</taxon>
        <taxon>Peloderinae</taxon>
        <taxon>Caenorhabditis</taxon>
    </lineage>
</organism>
<protein>
    <submittedName>
        <fullName evidence="2">Uncharacterized protein</fullName>
    </submittedName>
</protein>
<reference evidence="3" key="1">
    <citation type="submission" date="2011-07" db="EMBL/GenBank/DDBJ databases">
        <authorList>
            <consortium name="Caenorhabditis brenneri Sequencing and Analysis Consortium"/>
            <person name="Wilson R.K."/>
        </authorList>
    </citation>
    <scope>NUCLEOTIDE SEQUENCE [LARGE SCALE GENOMIC DNA]</scope>
    <source>
        <strain evidence="3">PB2801</strain>
    </source>
</reference>
<evidence type="ECO:0000256" key="1">
    <source>
        <dbReference type="SAM" id="Coils"/>
    </source>
</evidence>
<sequence>MIAIARTAFETERLIQAAFEAQARCLAAHRANTIRWGAEDKAKAQGLVGEEVEHLLPQAELKGEDQVSGATDETVGDWDEERKLRLVRSYSLMPSPAFRIDVKVWSSEEVPQAQMAQMVDLCLLEDTPTTAGAPTPSERLLASLRRAQAAVVSASPALTRSPSQRLLAALARAQAITAAPTCAPPPSQLILESLSRAQSEAEEVRKAQRHLRALLEEMKQRCERWEKLMAKENEDRER</sequence>
<keyword evidence="3" id="KW-1185">Reference proteome</keyword>
<proteinExistence type="predicted"/>
<evidence type="ECO:0000313" key="3">
    <source>
        <dbReference type="Proteomes" id="UP000008068"/>
    </source>
</evidence>
<name>G0NCM4_CAEBE</name>
<dbReference type="Proteomes" id="UP000008068">
    <property type="component" value="Unassembled WGS sequence"/>
</dbReference>